<name>A0A830CQF2_9LAMI</name>
<gene>
    <name evidence="3" type="ORF">PHJA_002264900</name>
</gene>
<feature type="region of interest" description="Disordered" evidence="1">
    <location>
        <begin position="261"/>
        <end position="289"/>
    </location>
</feature>
<organism evidence="3 4">
    <name type="scientific">Phtheirospermum japonicum</name>
    <dbReference type="NCBI Taxonomy" id="374723"/>
    <lineage>
        <taxon>Eukaryota</taxon>
        <taxon>Viridiplantae</taxon>
        <taxon>Streptophyta</taxon>
        <taxon>Embryophyta</taxon>
        <taxon>Tracheophyta</taxon>
        <taxon>Spermatophyta</taxon>
        <taxon>Magnoliopsida</taxon>
        <taxon>eudicotyledons</taxon>
        <taxon>Gunneridae</taxon>
        <taxon>Pentapetalae</taxon>
        <taxon>asterids</taxon>
        <taxon>lamiids</taxon>
        <taxon>Lamiales</taxon>
        <taxon>Orobanchaceae</taxon>
        <taxon>Orobanchaceae incertae sedis</taxon>
        <taxon>Phtheirospermum</taxon>
    </lineage>
</organism>
<evidence type="ECO:0000259" key="2">
    <source>
        <dbReference type="Pfam" id="PF24818"/>
    </source>
</evidence>
<evidence type="ECO:0000256" key="1">
    <source>
        <dbReference type="SAM" id="MobiDB-lite"/>
    </source>
</evidence>
<dbReference type="PANTHER" id="PTHR33494">
    <property type="entry name" value="OS02G0793800 PROTEIN"/>
    <property type="match status" value="1"/>
</dbReference>
<comment type="caution">
    <text evidence="3">The sequence shown here is derived from an EMBL/GenBank/DDBJ whole genome shotgun (WGS) entry which is preliminary data.</text>
</comment>
<dbReference type="Proteomes" id="UP000653305">
    <property type="component" value="Unassembled WGS sequence"/>
</dbReference>
<dbReference type="OrthoDB" id="1516808at2759"/>
<evidence type="ECO:0000313" key="4">
    <source>
        <dbReference type="Proteomes" id="UP000653305"/>
    </source>
</evidence>
<proteinExistence type="predicted"/>
<sequence>MVQVMGSLHSEDFAEEQYGSVLKRSRLAAAPFNQFSPSNHVLSVPPSLYNPLDEPSPLGLRLRKSPSLLDLIQMRLSQGNSAAISVTPDETADSGSKKDVKGCSASSANDKLKASNFPALLLRIGSWEYVSRYEGDLVAKCYFAKHKLVWEVLDGGLKSKIEIQWSDITALKAECPDNSPGTLTIMLARQPAFFRETNPQPRKHTLWQTTTDFTDGQASINKQHYIQCPPGALDKHYEKLIQCDTRLGILSRQPEIAVSSPYFDSEASSVQESSEEPKGDGCNQFSDVGKGSPISGFEDAASAAAAQLSAFKFEHNPLPVQSVSKEVASPSSVVMDTQAMEGRKTLGSLKVPGLRPSMSMSDLVNHIENHISEQMTCGSLPSAKASECQDMLENIAQVLLNDTQCVTGLDEKSLMKKVNSLCCLLQDDDDPVSEVENRCESADRGQNVYYSANEKGGNIADASEGSIKQEPMMPRRDSLGDLLLHLPRIASLPKFPKFLYGIAEDDEYYHQST</sequence>
<dbReference type="Pfam" id="PF24818">
    <property type="entry name" value="PH_TRF2_HOY1"/>
    <property type="match status" value="1"/>
</dbReference>
<dbReference type="InterPro" id="IPR057939">
    <property type="entry name" value="TRF2_HOY1_PH"/>
</dbReference>
<reference evidence="3" key="1">
    <citation type="submission" date="2020-07" db="EMBL/GenBank/DDBJ databases">
        <title>Ethylene signaling mediates host invasion by parasitic plants.</title>
        <authorList>
            <person name="Yoshida S."/>
        </authorList>
    </citation>
    <scope>NUCLEOTIDE SEQUENCE</scope>
    <source>
        <strain evidence="3">Okayama</strain>
    </source>
</reference>
<feature type="region of interest" description="Disordered" evidence="1">
    <location>
        <begin position="83"/>
        <end position="105"/>
    </location>
</feature>
<dbReference type="PANTHER" id="PTHR33494:SF27">
    <property type="entry name" value="ATP-DEPENDENT DNA HELICASE"/>
    <property type="match status" value="1"/>
</dbReference>
<dbReference type="AlphaFoldDB" id="A0A830CQF2"/>
<protein>
    <recommendedName>
        <fullName evidence="2">TRF2/HOY1 PH-like domain-containing protein</fullName>
    </recommendedName>
</protein>
<feature type="domain" description="TRF2/HOY1 PH-like" evidence="2">
    <location>
        <begin position="116"/>
        <end position="234"/>
    </location>
</feature>
<dbReference type="EMBL" id="BMAC01000665">
    <property type="protein sequence ID" value="GFQ01210.1"/>
    <property type="molecule type" value="Genomic_DNA"/>
</dbReference>
<accession>A0A830CQF2</accession>
<keyword evidence="4" id="KW-1185">Reference proteome</keyword>
<evidence type="ECO:0000313" key="3">
    <source>
        <dbReference type="EMBL" id="GFQ01210.1"/>
    </source>
</evidence>